<dbReference type="AlphaFoldDB" id="A0A4R8IQ30"/>
<keyword evidence="3" id="KW-1185">Reference proteome</keyword>
<dbReference type="SUPFAM" id="SSF54913">
    <property type="entry name" value="GlnB-like"/>
    <property type="match status" value="1"/>
</dbReference>
<name>A0A4R8IQ30_9GAMM</name>
<dbReference type="EMBL" id="SOQX01000007">
    <property type="protein sequence ID" value="TDX99646.1"/>
    <property type="molecule type" value="Genomic_DNA"/>
</dbReference>
<evidence type="ECO:0000259" key="1">
    <source>
        <dbReference type="Pfam" id="PF09413"/>
    </source>
</evidence>
<dbReference type="Pfam" id="PF09413">
    <property type="entry name" value="DUF2007"/>
    <property type="match status" value="1"/>
</dbReference>
<comment type="caution">
    <text evidence="2">The sequence shown here is derived from an EMBL/GenBank/DDBJ whole genome shotgun (WGS) entry which is preliminary data.</text>
</comment>
<protein>
    <submittedName>
        <fullName evidence="2">Putative signal transducing protein</fullName>
    </submittedName>
</protein>
<dbReference type="Proteomes" id="UP000294914">
    <property type="component" value="Unassembled WGS sequence"/>
</dbReference>
<sequence>MVIVYTANDYIEGNLVKGLLESQGIDTYVNGEYLQGGIGELMPMGHIKLSVEDEDESAAQRVIERYENGEFQIGDD</sequence>
<dbReference type="InterPro" id="IPR018551">
    <property type="entry name" value="DUF2007"/>
</dbReference>
<accession>A0A4R8IQ30</accession>
<evidence type="ECO:0000313" key="2">
    <source>
        <dbReference type="EMBL" id="TDX99646.1"/>
    </source>
</evidence>
<gene>
    <name evidence="2" type="ORF">EDC23_2432</name>
</gene>
<dbReference type="OrthoDB" id="9814654at2"/>
<dbReference type="RefSeq" id="WP_134084892.1">
    <property type="nucleotide sequence ID" value="NZ_SOQX01000007.1"/>
</dbReference>
<organism evidence="2 3">
    <name type="scientific">Thiohalophilus thiocyanatoxydans</name>
    <dbReference type="NCBI Taxonomy" id="381308"/>
    <lineage>
        <taxon>Bacteria</taxon>
        <taxon>Pseudomonadati</taxon>
        <taxon>Pseudomonadota</taxon>
        <taxon>Gammaproteobacteria</taxon>
        <taxon>Thiohalomonadales</taxon>
        <taxon>Thiohalophilaceae</taxon>
        <taxon>Thiohalophilus</taxon>
    </lineage>
</organism>
<dbReference type="Gene3D" id="3.30.70.790">
    <property type="entry name" value="UreE, C-terminal domain"/>
    <property type="match status" value="1"/>
</dbReference>
<proteinExistence type="predicted"/>
<dbReference type="InterPro" id="IPR011322">
    <property type="entry name" value="N-reg_PII-like_a/b"/>
</dbReference>
<reference evidence="2 3" key="1">
    <citation type="submission" date="2019-03" db="EMBL/GenBank/DDBJ databases">
        <title>Genomic Encyclopedia of Type Strains, Phase IV (KMG-IV): sequencing the most valuable type-strain genomes for metagenomic binning, comparative biology and taxonomic classification.</title>
        <authorList>
            <person name="Goeker M."/>
        </authorList>
    </citation>
    <scope>NUCLEOTIDE SEQUENCE [LARGE SCALE GENOMIC DNA]</scope>
    <source>
        <strain evidence="2 3">DSM 16326</strain>
    </source>
</reference>
<feature type="domain" description="DUF2007" evidence="1">
    <location>
        <begin position="1"/>
        <end position="67"/>
    </location>
</feature>
<evidence type="ECO:0000313" key="3">
    <source>
        <dbReference type="Proteomes" id="UP000294914"/>
    </source>
</evidence>